<feature type="region of interest" description="Disordered" evidence="1">
    <location>
        <begin position="191"/>
        <end position="253"/>
    </location>
</feature>
<keyword evidence="3" id="KW-1185">Reference proteome</keyword>
<dbReference type="Proteomes" id="UP000825729">
    <property type="component" value="Unassembled WGS sequence"/>
</dbReference>
<dbReference type="EMBL" id="JAINDJ010000006">
    <property type="protein sequence ID" value="KAG9444466.1"/>
    <property type="molecule type" value="Genomic_DNA"/>
</dbReference>
<evidence type="ECO:0000256" key="1">
    <source>
        <dbReference type="SAM" id="MobiDB-lite"/>
    </source>
</evidence>
<gene>
    <name evidence="2" type="ORF">H6P81_015806</name>
</gene>
<evidence type="ECO:0000313" key="3">
    <source>
        <dbReference type="Proteomes" id="UP000825729"/>
    </source>
</evidence>
<protein>
    <submittedName>
        <fullName evidence="2">Uncharacterized protein</fullName>
    </submittedName>
</protein>
<feature type="compositionally biased region" description="Polar residues" evidence="1">
    <location>
        <begin position="355"/>
        <end position="367"/>
    </location>
</feature>
<accession>A0AAV7E9L4</accession>
<name>A0AAV7E9L4_ARIFI</name>
<sequence length="424" mass="47285">MQRKRKEPNIHPHRFSIPRGHFLHLSIRETKSNTNPGRRHQGRRSRHHYLELLETHLSVPIAINAADHLHALGHGSALAQAPHDAVQLLRGDGAVAIGIVDEERVPEVLEHRVGVQPLGIDLDKLGEVDEAVAVGVRLLEHLLQLLLRARVPQALHDGAELGAGDLTVAIGVELLEDVLQLPDLRVLPARQGAAGASVAPPRRRGLRRRVRRPRPRSLLPRQKRFNPHPLRRAHTKKSKKKRETEPPLPSKMEKNPWARRVFLVIYPPGSIENLRGSEEENRNQDSVITASAQTEARGRRGLSPNFKCLFARKLSLPPSKSKRSNSLRRLTAFEPDPRRACHICDRSVPPPGPTPTWTRVPTSTPLAQSPLGYPNLRRQSNGPLMGHSLHSLRGTGSPLTITIPPFQRRTAKLPRTFVPKSGTQ</sequence>
<proteinExistence type="predicted"/>
<reference evidence="2 3" key="1">
    <citation type="submission" date="2021-07" db="EMBL/GenBank/DDBJ databases">
        <title>The Aristolochia fimbriata genome: insights into angiosperm evolution, floral development and chemical biosynthesis.</title>
        <authorList>
            <person name="Jiao Y."/>
        </authorList>
    </citation>
    <scope>NUCLEOTIDE SEQUENCE [LARGE SCALE GENOMIC DNA]</scope>
    <source>
        <strain evidence="2">IBCAS-2021</strain>
        <tissue evidence="2">Leaf</tissue>
    </source>
</reference>
<dbReference type="AlphaFoldDB" id="A0AAV7E9L4"/>
<feature type="compositionally biased region" description="Basic residues" evidence="1">
    <location>
        <begin position="201"/>
        <end position="241"/>
    </location>
</feature>
<organism evidence="2 3">
    <name type="scientific">Aristolochia fimbriata</name>
    <name type="common">White veined hardy Dutchman's pipe vine</name>
    <dbReference type="NCBI Taxonomy" id="158543"/>
    <lineage>
        <taxon>Eukaryota</taxon>
        <taxon>Viridiplantae</taxon>
        <taxon>Streptophyta</taxon>
        <taxon>Embryophyta</taxon>
        <taxon>Tracheophyta</taxon>
        <taxon>Spermatophyta</taxon>
        <taxon>Magnoliopsida</taxon>
        <taxon>Magnoliidae</taxon>
        <taxon>Piperales</taxon>
        <taxon>Aristolochiaceae</taxon>
        <taxon>Aristolochia</taxon>
    </lineage>
</organism>
<evidence type="ECO:0000313" key="2">
    <source>
        <dbReference type="EMBL" id="KAG9444466.1"/>
    </source>
</evidence>
<comment type="caution">
    <text evidence="2">The sequence shown here is derived from an EMBL/GenBank/DDBJ whole genome shotgun (WGS) entry which is preliminary data.</text>
</comment>
<feature type="region of interest" description="Disordered" evidence="1">
    <location>
        <begin position="346"/>
        <end position="373"/>
    </location>
</feature>